<proteinExistence type="predicted"/>
<reference evidence="1 2" key="1">
    <citation type="submission" date="2021-01" db="EMBL/GenBank/DDBJ databases">
        <title>Chryseolinea sp. Jin1 Genome sequencing and assembly.</title>
        <authorList>
            <person name="Kim I."/>
        </authorList>
    </citation>
    <scope>NUCLEOTIDE SEQUENCE [LARGE SCALE GENOMIC DNA]</scope>
    <source>
        <strain evidence="1 2">Jin1</strain>
    </source>
</reference>
<gene>
    <name evidence="1" type="ORF">JI741_31965</name>
</gene>
<dbReference type="EMBL" id="JAERRB010000021">
    <property type="protein sequence ID" value="MBL0745895.1"/>
    <property type="molecule type" value="Genomic_DNA"/>
</dbReference>
<dbReference type="PROSITE" id="PS51257">
    <property type="entry name" value="PROKAR_LIPOPROTEIN"/>
    <property type="match status" value="1"/>
</dbReference>
<organism evidence="1 2">
    <name type="scientific">Chryseolinea lacunae</name>
    <dbReference type="NCBI Taxonomy" id="2801331"/>
    <lineage>
        <taxon>Bacteria</taxon>
        <taxon>Pseudomonadati</taxon>
        <taxon>Bacteroidota</taxon>
        <taxon>Cytophagia</taxon>
        <taxon>Cytophagales</taxon>
        <taxon>Fulvivirgaceae</taxon>
        <taxon>Chryseolinea</taxon>
    </lineage>
</organism>
<keyword evidence="2" id="KW-1185">Reference proteome</keyword>
<evidence type="ECO:0000313" key="2">
    <source>
        <dbReference type="Proteomes" id="UP000613030"/>
    </source>
</evidence>
<evidence type="ECO:0008006" key="3">
    <source>
        <dbReference type="Google" id="ProtNLM"/>
    </source>
</evidence>
<sequence length="162" mass="18945">MASDKKIFLLIAIIIVVLISCQVNRLPDRYSQFWGVILLETDGQQFTIYGEKDSIVLKRWDYKDSVTQTGQIWIPINIRTESVKIRKEEADSVYKWTKKLTNDVFLPEKFCTDYVGHLKVTIEYGGSVKQSCEYSSMCDWRTMSKETMKLSKMFDEKFAILK</sequence>
<protein>
    <recommendedName>
        <fullName evidence="3">DUF4488 domain-containing protein</fullName>
    </recommendedName>
</protein>
<evidence type="ECO:0000313" key="1">
    <source>
        <dbReference type="EMBL" id="MBL0745895.1"/>
    </source>
</evidence>
<accession>A0ABS1L2V1</accession>
<comment type="caution">
    <text evidence="1">The sequence shown here is derived from an EMBL/GenBank/DDBJ whole genome shotgun (WGS) entry which is preliminary data.</text>
</comment>
<dbReference type="RefSeq" id="WP_202016591.1">
    <property type="nucleotide sequence ID" value="NZ_JAERRB010000021.1"/>
</dbReference>
<dbReference type="Proteomes" id="UP000613030">
    <property type="component" value="Unassembled WGS sequence"/>
</dbReference>
<name>A0ABS1L2V1_9BACT</name>